<accession>A0A0G4P9S6</accession>
<reference evidence="1 2" key="1">
    <citation type="journal article" date="2014" name="Nat. Commun.">
        <title>Multiple recent horizontal transfers of a large genomic region in cheese making fungi.</title>
        <authorList>
            <person name="Cheeseman K."/>
            <person name="Ropars J."/>
            <person name="Renault P."/>
            <person name="Dupont J."/>
            <person name="Gouzy J."/>
            <person name="Branca A."/>
            <person name="Abraham A.L."/>
            <person name="Ceppi M."/>
            <person name="Conseiller E."/>
            <person name="Debuchy R."/>
            <person name="Malagnac F."/>
            <person name="Goarin A."/>
            <person name="Silar P."/>
            <person name="Lacoste S."/>
            <person name="Sallet E."/>
            <person name="Bensimon A."/>
            <person name="Giraud T."/>
            <person name="Brygoo Y."/>
        </authorList>
    </citation>
    <scope>NUCLEOTIDE SEQUENCE [LARGE SCALE GENOMIC DNA]</scope>
    <source>
        <strain evidence="2">FM 013</strain>
    </source>
</reference>
<dbReference type="Proteomes" id="UP000053732">
    <property type="component" value="Unassembled WGS sequence"/>
</dbReference>
<name>A0A0G4P9S6_PENC3</name>
<organism evidence="1 2">
    <name type="scientific">Penicillium camemberti (strain FM 013)</name>
    <dbReference type="NCBI Taxonomy" id="1429867"/>
    <lineage>
        <taxon>Eukaryota</taxon>
        <taxon>Fungi</taxon>
        <taxon>Dikarya</taxon>
        <taxon>Ascomycota</taxon>
        <taxon>Pezizomycotina</taxon>
        <taxon>Eurotiomycetes</taxon>
        <taxon>Eurotiomycetidae</taxon>
        <taxon>Eurotiales</taxon>
        <taxon>Aspergillaceae</taxon>
        <taxon>Penicillium</taxon>
    </lineage>
</organism>
<gene>
    <name evidence="1" type="ORF">PCAMFM013_S008g000484</name>
</gene>
<dbReference type="EMBL" id="HG793141">
    <property type="protein sequence ID" value="CRL23055.1"/>
    <property type="molecule type" value="Genomic_DNA"/>
</dbReference>
<sequence>MYIQNTDNYIVVDVASRDRLLSYRGSDPARLSYQDLYAESLIPPSGPS</sequence>
<protein>
    <submittedName>
        <fullName evidence="1">Str. FM013</fullName>
    </submittedName>
</protein>
<proteinExistence type="predicted"/>
<evidence type="ECO:0000313" key="2">
    <source>
        <dbReference type="Proteomes" id="UP000053732"/>
    </source>
</evidence>
<dbReference type="AlphaFoldDB" id="A0A0G4P9S6"/>
<evidence type="ECO:0000313" key="1">
    <source>
        <dbReference type="EMBL" id="CRL23055.1"/>
    </source>
</evidence>
<keyword evidence="2" id="KW-1185">Reference proteome</keyword>